<gene>
    <name evidence="1" type="ORF">DSO57_1013650</name>
</gene>
<keyword evidence="2" id="KW-1185">Reference proteome</keyword>
<sequence>MLESSSLQAPPCPMLAANDLLTKNKLKHEKYEVIRPKNTMNPFKLGMLDRNMPFIWFSLLQVFENTRNEPDFMSYQMMRDSLELALEKLPIFSGTPVYGKEPSICSGKGAWLCEEETDVSFLKFKSKIINELLPGSFCFGAKVNAIMKGEDAPVFSAKINRFQCGSVALVVMFHHYAGDGSSLSTFMDLWGSLARNAPTNPSIVDSRLSLVELPETPGFVRKERPPTKIFSTSSDKTLCRLSIPILNLKKLQSDFTSKGYVSTDDIFTAAVWRAKARTCPLMGNTCLVRAVNLRSLVTPPQPPLAVGNFAEGLISDPISLSQMLNMSLQQTAFILRQDIKAFNKDYVESLQAFYHHQSIPEGMLSNFNPSCDFVCSSHARFYTATDFHNSPAIFSSASATLDSTMFISPPYQDNYLGYLYLDAAQADSLLCDPELKEIGMSISKVSPSSLE</sequence>
<comment type="caution">
    <text evidence="1">The sequence shown here is derived from an EMBL/GenBank/DDBJ whole genome shotgun (WGS) entry which is preliminary data.</text>
</comment>
<reference evidence="1" key="1">
    <citation type="submission" date="2022-04" db="EMBL/GenBank/DDBJ databases">
        <title>Genome of the entomopathogenic fungus Entomophthora muscae.</title>
        <authorList>
            <person name="Elya C."/>
            <person name="Lovett B.R."/>
            <person name="Lee E."/>
            <person name="Macias A.M."/>
            <person name="Hajek A.E."/>
            <person name="De Bivort B.L."/>
            <person name="Kasson M.T."/>
            <person name="De Fine Licht H.H."/>
            <person name="Stajich J.E."/>
        </authorList>
    </citation>
    <scope>NUCLEOTIDE SEQUENCE</scope>
    <source>
        <strain evidence="1">Berkeley</strain>
    </source>
</reference>
<protein>
    <submittedName>
        <fullName evidence="1">Uncharacterized protein</fullName>
    </submittedName>
</protein>
<dbReference type="Proteomes" id="UP001165960">
    <property type="component" value="Unassembled WGS sequence"/>
</dbReference>
<proteinExistence type="predicted"/>
<dbReference type="EMBL" id="QTSX02003601">
    <property type="protein sequence ID" value="KAJ9069938.1"/>
    <property type="molecule type" value="Genomic_DNA"/>
</dbReference>
<accession>A0ACC2T5L0</accession>
<organism evidence="1 2">
    <name type="scientific">Entomophthora muscae</name>
    <dbReference type="NCBI Taxonomy" id="34485"/>
    <lineage>
        <taxon>Eukaryota</taxon>
        <taxon>Fungi</taxon>
        <taxon>Fungi incertae sedis</taxon>
        <taxon>Zoopagomycota</taxon>
        <taxon>Entomophthoromycotina</taxon>
        <taxon>Entomophthoromycetes</taxon>
        <taxon>Entomophthorales</taxon>
        <taxon>Entomophthoraceae</taxon>
        <taxon>Entomophthora</taxon>
    </lineage>
</organism>
<evidence type="ECO:0000313" key="1">
    <source>
        <dbReference type="EMBL" id="KAJ9069938.1"/>
    </source>
</evidence>
<evidence type="ECO:0000313" key="2">
    <source>
        <dbReference type="Proteomes" id="UP001165960"/>
    </source>
</evidence>
<name>A0ACC2T5L0_9FUNG</name>